<feature type="transmembrane region" description="Helical" evidence="2">
    <location>
        <begin position="578"/>
        <end position="602"/>
    </location>
</feature>
<dbReference type="PROSITE" id="PS51762">
    <property type="entry name" value="GH16_2"/>
    <property type="match status" value="1"/>
</dbReference>
<dbReference type="CDD" id="cd00413">
    <property type="entry name" value="Glyco_hydrolase_16"/>
    <property type="match status" value="1"/>
</dbReference>
<protein>
    <recommendedName>
        <fullName evidence="4">GH16 domain-containing protein</fullName>
    </recommendedName>
</protein>
<dbReference type="SUPFAM" id="SSF49899">
    <property type="entry name" value="Concanavalin A-like lectins/glucanases"/>
    <property type="match status" value="1"/>
</dbReference>
<dbReference type="EMBL" id="JAVFHQ010000042">
    <property type="protein sequence ID" value="KAK4542404.1"/>
    <property type="molecule type" value="Genomic_DNA"/>
</dbReference>
<keyword evidence="6" id="KW-1185">Reference proteome</keyword>
<reference evidence="5 6" key="1">
    <citation type="submission" date="2021-11" db="EMBL/GenBank/DDBJ databases">
        <title>Black yeast isolated from Biological Soil Crust.</title>
        <authorList>
            <person name="Kurbessoian T."/>
        </authorList>
    </citation>
    <scope>NUCLEOTIDE SEQUENCE [LARGE SCALE GENOMIC DNA]</scope>
    <source>
        <strain evidence="5 6">CCFEE 5522</strain>
    </source>
</reference>
<dbReference type="InterPro" id="IPR013320">
    <property type="entry name" value="ConA-like_dom_sf"/>
</dbReference>
<name>A0AAV9JBD1_9PEZI</name>
<dbReference type="GO" id="GO:0005975">
    <property type="term" value="P:carbohydrate metabolic process"/>
    <property type="evidence" value="ECO:0007669"/>
    <property type="project" value="InterPro"/>
</dbReference>
<keyword evidence="2" id="KW-1133">Transmembrane helix</keyword>
<keyword evidence="3" id="KW-0732">Signal</keyword>
<dbReference type="Pfam" id="PF00722">
    <property type="entry name" value="Glyco_hydro_16"/>
    <property type="match status" value="1"/>
</dbReference>
<organism evidence="5 6">
    <name type="scientific">Oleoguttula mirabilis</name>
    <dbReference type="NCBI Taxonomy" id="1507867"/>
    <lineage>
        <taxon>Eukaryota</taxon>
        <taxon>Fungi</taxon>
        <taxon>Dikarya</taxon>
        <taxon>Ascomycota</taxon>
        <taxon>Pezizomycotina</taxon>
        <taxon>Dothideomycetes</taxon>
        <taxon>Dothideomycetidae</taxon>
        <taxon>Mycosphaerellales</taxon>
        <taxon>Teratosphaeriaceae</taxon>
        <taxon>Oleoguttula</taxon>
    </lineage>
</organism>
<dbReference type="PANTHER" id="PTHR38121">
    <property type="entry name" value="GH16 DOMAIN-CONTAINING PROTEIN"/>
    <property type="match status" value="1"/>
</dbReference>
<evidence type="ECO:0000259" key="4">
    <source>
        <dbReference type="PROSITE" id="PS51762"/>
    </source>
</evidence>
<feature type="signal peptide" evidence="3">
    <location>
        <begin position="1"/>
        <end position="18"/>
    </location>
</feature>
<feature type="chain" id="PRO_5043978906" description="GH16 domain-containing protein" evidence="3">
    <location>
        <begin position="19"/>
        <end position="1013"/>
    </location>
</feature>
<keyword evidence="2" id="KW-0812">Transmembrane</keyword>
<feature type="transmembrane region" description="Helical" evidence="2">
    <location>
        <begin position="816"/>
        <end position="839"/>
    </location>
</feature>
<dbReference type="PANTHER" id="PTHR38121:SF2">
    <property type="entry name" value="ACYLTRANSFERASE 3 DOMAIN-CONTAINING PROTEIN"/>
    <property type="match status" value="1"/>
</dbReference>
<comment type="caution">
    <text evidence="5">The sequence shown here is derived from an EMBL/GenBank/DDBJ whole genome shotgun (WGS) entry which is preliminary data.</text>
</comment>
<feature type="region of interest" description="Disordered" evidence="1">
    <location>
        <begin position="387"/>
        <end position="452"/>
    </location>
</feature>
<evidence type="ECO:0000256" key="1">
    <source>
        <dbReference type="SAM" id="MobiDB-lite"/>
    </source>
</evidence>
<feature type="transmembrane region" description="Helical" evidence="2">
    <location>
        <begin position="734"/>
        <end position="762"/>
    </location>
</feature>
<feature type="transmembrane region" description="Helical" evidence="2">
    <location>
        <begin position="666"/>
        <end position="684"/>
    </location>
</feature>
<dbReference type="AlphaFoldDB" id="A0AAV9JBD1"/>
<accession>A0AAV9JBD1</accession>
<feature type="compositionally biased region" description="Polar residues" evidence="1">
    <location>
        <begin position="402"/>
        <end position="415"/>
    </location>
</feature>
<evidence type="ECO:0000313" key="6">
    <source>
        <dbReference type="Proteomes" id="UP001324427"/>
    </source>
</evidence>
<dbReference type="Proteomes" id="UP001324427">
    <property type="component" value="Unassembled WGS sequence"/>
</dbReference>
<proteinExistence type="predicted"/>
<keyword evidence="2" id="KW-0472">Membrane</keyword>
<feature type="transmembrane region" description="Helical" evidence="2">
    <location>
        <begin position="331"/>
        <end position="351"/>
    </location>
</feature>
<evidence type="ECO:0000256" key="3">
    <source>
        <dbReference type="SAM" id="SignalP"/>
    </source>
</evidence>
<feature type="transmembrane region" description="Helical" evidence="2">
    <location>
        <begin position="622"/>
        <end position="645"/>
    </location>
</feature>
<dbReference type="GO" id="GO:0004553">
    <property type="term" value="F:hydrolase activity, hydrolyzing O-glycosyl compounds"/>
    <property type="evidence" value="ECO:0007669"/>
    <property type="project" value="InterPro"/>
</dbReference>
<dbReference type="Gene3D" id="2.60.120.200">
    <property type="match status" value="1"/>
</dbReference>
<feature type="domain" description="GH16" evidence="4">
    <location>
        <begin position="14"/>
        <end position="278"/>
    </location>
</feature>
<sequence>MLSSILALGSLLVASVAAATLPSQCGCGYSDPETQQLFTESLIVYFNETDTIDSNVFTIQDFANKKEQGWNAIYKQGAKPSNVQILNDTAFYPPLQILDLQTDPYIQHNHLVYGGSLETVRKDIQYGSFRAALKAANQWTGGTALSMMLRYNTSDSLDMDFMNMDDPANAAVSNLVNGEWPSVDYLTNFTILEDAGLKPWSSFISVRMDWNKTDVAFYIADNKTRAITKKDRTLPQAGQPLQLKTWSTGDDTWMEGPPSVNASHSRVAWVRAFFNSSTMTSAEHDAFDQRCANAAFCLTDDTTLRGSTSYSLASTLRWKDTPADKSIRQNAGIVAACCSSFGIFALLNVFFRRTPWEKLRPNKRNSGDTTDALRSYLRRSLYKKPATKVMSDSSSDLAQAQDKMSSGISTPSIQTPLPVYGAATPRSGYQTPVPPYERETLPPLPSLNGNYRSRNASAASLQYPPSSSQPIQTALDSDAGTKVFDEKDMAVLDRIEEAPPHDQSMQDHIRPEDPFADKHKLANPFNEKHSLGSVATLTEKGKEAVVKVTPLEAHAKSEAAAGILGVPVKPTPTKRIDYLAGLVAVACMGVTLHHFCQTFWPWVTNGYGPGAHYVEAEKWFEIFLGSYLLTQLWIGPFFLTATRFLSTNYLKNGNLEDIAKKELRRAPRLFVPIIITSLLEYFLISMDLNAALQYLPSVSYSTWPYVVQQPNFGVYLNNIIELLYLMPNAIPEIVSHYCIGVLWTVPVQLQFTYMVLTAAVLIRDIKNPWKRFGFYALMIVSSWYAKSWASCHWCGLVLSDLEATYKWRTYLGKRPLAYWTVIFFAFVGATCAPLASVFAQTWTFNTFENSLHPDFASGKPIMEVKSVYPGYNEPTLTIIAFSIGLQILVELSPLVQKFLSMKMILWLHPHIMTVYLTHGFVMWTWGAWCAIALSSAGVPYWAVLLVTLVTTYTLIFALATVLSPAIDVPTQALMRTLDRWTKDEPVPKRRTTAPFSKDIVVNRQCGDQAVGES</sequence>
<evidence type="ECO:0000256" key="2">
    <source>
        <dbReference type="SAM" id="Phobius"/>
    </source>
</evidence>
<evidence type="ECO:0000313" key="5">
    <source>
        <dbReference type="EMBL" id="KAK4542404.1"/>
    </source>
</evidence>
<feature type="transmembrane region" description="Helical" evidence="2">
    <location>
        <begin position="940"/>
        <end position="966"/>
    </location>
</feature>
<feature type="transmembrane region" description="Helical" evidence="2">
    <location>
        <begin position="915"/>
        <end position="934"/>
    </location>
</feature>
<dbReference type="InterPro" id="IPR000757">
    <property type="entry name" value="Beta-glucanase-like"/>
</dbReference>
<gene>
    <name evidence="5" type="ORF">LTR36_006861</name>
</gene>